<feature type="chain" id="PRO_5044781356" description="Protein Lines C-terminal domain-containing protein" evidence="2">
    <location>
        <begin position="22"/>
        <end position="744"/>
    </location>
</feature>
<keyword evidence="2" id="KW-0732">Signal</keyword>
<organism evidence="5 6">
    <name type="scientific">Urochloa decumbens</name>
    <dbReference type="NCBI Taxonomy" id="240449"/>
    <lineage>
        <taxon>Eukaryota</taxon>
        <taxon>Viridiplantae</taxon>
        <taxon>Streptophyta</taxon>
        <taxon>Embryophyta</taxon>
        <taxon>Tracheophyta</taxon>
        <taxon>Spermatophyta</taxon>
        <taxon>Magnoliopsida</taxon>
        <taxon>Liliopsida</taxon>
        <taxon>Poales</taxon>
        <taxon>Poaceae</taxon>
        <taxon>PACMAD clade</taxon>
        <taxon>Panicoideae</taxon>
        <taxon>Panicodae</taxon>
        <taxon>Paniceae</taxon>
        <taxon>Melinidinae</taxon>
        <taxon>Urochloa</taxon>
    </lineage>
</organism>
<dbReference type="PANTHER" id="PTHR16057:SF1">
    <property type="entry name" value="PROTEIN LINES HOMOLOG 1"/>
    <property type="match status" value="1"/>
</dbReference>
<name>A0ABC8VDG6_9POAL</name>
<proteinExistence type="predicted"/>
<evidence type="ECO:0008006" key="7">
    <source>
        <dbReference type="Google" id="ProtNLM"/>
    </source>
</evidence>
<evidence type="ECO:0000256" key="1">
    <source>
        <dbReference type="SAM" id="MobiDB-lite"/>
    </source>
</evidence>
<reference evidence="5 6" key="2">
    <citation type="submission" date="2024-10" db="EMBL/GenBank/DDBJ databases">
        <authorList>
            <person name="Ryan C."/>
        </authorList>
    </citation>
    <scope>NUCLEOTIDE SEQUENCE [LARGE SCALE GENOMIC DNA]</scope>
</reference>
<dbReference type="EMBL" id="OZ075111">
    <property type="protein sequence ID" value="CAL4888654.1"/>
    <property type="molecule type" value="Genomic_DNA"/>
</dbReference>
<protein>
    <recommendedName>
        <fullName evidence="7">Protein Lines C-terminal domain-containing protein</fullName>
    </recommendedName>
</protein>
<gene>
    <name evidence="5" type="ORF">URODEC1_LOCUS2329</name>
</gene>
<evidence type="ECO:0000256" key="2">
    <source>
        <dbReference type="SAM" id="SignalP"/>
    </source>
</evidence>
<reference evidence="6" key="1">
    <citation type="submission" date="2024-06" db="EMBL/GenBank/DDBJ databases">
        <authorList>
            <person name="Ryan C."/>
        </authorList>
    </citation>
    <scope>NUCLEOTIDE SEQUENCE [LARGE SCALE GENOMIC DNA]</scope>
</reference>
<dbReference type="Pfam" id="PF14694">
    <property type="entry name" value="LINES_N"/>
    <property type="match status" value="1"/>
</dbReference>
<keyword evidence="6" id="KW-1185">Reference proteome</keyword>
<feature type="region of interest" description="Disordered" evidence="1">
    <location>
        <begin position="34"/>
        <end position="64"/>
    </location>
</feature>
<feature type="region of interest" description="Disordered" evidence="1">
    <location>
        <begin position="670"/>
        <end position="692"/>
    </location>
</feature>
<dbReference type="InterPro" id="IPR024875">
    <property type="entry name" value="Protein_Lines"/>
</dbReference>
<dbReference type="Pfam" id="PF14695">
    <property type="entry name" value="LINES_C"/>
    <property type="match status" value="1"/>
</dbReference>
<evidence type="ECO:0000259" key="3">
    <source>
        <dbReference type="Pfam" id="PF14694"/>
    </source>
</evidence>
<feature type="signal peptide" evidence="2">
    <location>
        <begin position="1"/>
        <end position="21"/>
    </location>
</feature>
<sequence>MAPPPEWQKRRLAGLCELVAASLLPHLVCKLGTRSTGAGRRSTPHSEPPSLAPQEAETSPPRQLTRDDERHLLLALSRVNKAIRAWNQEEEEEEQGWCESDQEIVSCSKEVHGCCLPPGQHPCDGYGCLANVVSILVGVLGFYSDYVKHSAGNILVSISSALIKFESIWIQFIELVWAAIHATSKCLHRACLDTALAQTAPARQSHQLQASEIGHVGVLPGPGKLFMAQSKQAHNPLSSTIDSNNFDITCSSTSITSFMPVLEQCGPNISGQIMSSLFRVLHAILKFLKHSDSELKDDFICLSIHHIQSVPWVAFHQLYTGELVNRVKDSRFGFCNDSAQSGIMSGSLLQLICSLLEQSYMESTDGQDMYVKLVDIVPKIAASLQEQHDGPNSLYQYLKHKILMVMMRLKPYMQQDCSHIVCCLKLLRQYFHGLLHEPLPQHIAKVDNCLEGSPFLLSMVGLLESQDKSIRHLQRQAIYLFISCSICLSYNGNDGKLQCSCKWDDYLLDHKVQGCSDHCRCFGLSEISDWFQRCYLDMSFDSKSSTDFALSFLELYMEEDDMLFSILLQLLDAPLIFLKIDNMKTTELIGAKLFSSIFDPVHLFHLLLLLLHYDHMVLVDYLISKDVGVHCAQYLLRCLRLVSQSWHAFVDDSVYLTKIEKLNCKRQRTSRDSSARASSSKEYNNNSGCDKEAKNSQKLFLDAKVCLYSLKRTVEDLQKKGLFPYNPKPLLTSLVRFEELCEQG</sequence>
<dbReference type="Proteomes" id="UP001497457">
    <property type="component" value="Chromosome 1b"/>
</dbReference>
<dbReference type="InterPro" id="IPR029415">
    <property type="entry name" value="Lines_C"/>
</dbReference>
<accession>A0ABC8VDG6</accession>
<evidence type="ECO:0000259" key="4">
    <source>
        <dbReference type="Pfam" id="PF14695"/>
    </source>
</evidence>
<evidence type="ECO:0000313" key="5">
    <source>
        <dbReference type="EMBL" id="CAL4888654.1"/>
    </source>
</evidence>
<dbReference type="InterPro" id="IPR032794">
    <property type="entry name" value="LINES_N"/>
</dbReference>
<dbReference type="AlphaFoldDB" id="A0ABC8VDG6"/>
<feature type="domain" description="Protein Lines N-terminal" evidence="3">
    <location>
        <begin position="544"/>
        <end position="651"/>
    </location>
</feature>
<evidence type="ECO:0000313" key="6">
    <source>
        <dbReference type="Proteomes" id="UP001497457"/>
    </source>
</evidence>
<feature type="domain" description="Protein Lines C-terminal" evidence="4">
    <location>
        <begin position="704"/>
        <end position="739"/>
    </location>
</feature>
<dbReference type="PANTHER" id="PTHR16057">
    <property type="entry name" value="WINS1, 2 PROTEIN"/>
    <property type="match status" value="1"/>
</dbReference>